<keyword evidence="2" id="KW-1185">Reference proteome</keyword>
<dbReference type="RefSeq" id="WP_404594017.1">
    <property type="nucleotide sequence ID" value="NZ_JBIYEW010000003.1"/>
</dbReference>
<dbReference type="Proteomes" id="UP001620520">
    <property type="component" value="Unassembled WGS sequence"/>
</dbReference>
<dbReference type="InterPro" id="IPR036388">
    <property type="entry name" value="WH-like_DNA-bd_sf"/>
</dbReference>
<sequence>MGTTGLPWARRIAAVATLGDSHRRRLFEYVLRAGQPVGRDEAASAMDLPRSTASFHLDRLVREGLLSVQFRKPAHKTGPGSGRPAKLYSPELQEVTVSIPERQYDLAGHLMAEAISRSTAQGVPVEAVLGEVAADRGRLSGRPGDFPGALRELGYEPYPDESEGYRLRNCPFHRLSQEHEDVVCAMNGAFLGGVASASGLSPGAVVPDPGDGHCCARVTPAGNNTER</sequence>
<dbReference type="CDD" id="cd00090">
    <property type="entry name" value="HTH_ARSR"/>
    <property type="match status" value="1"/>
</dbReference>
<comment type="caution">
    <text evidence="1">The sequence shown here is derived from an EMBL/GenBank/DDBJ whole genome shotgun (WGS) entry which is preliminary data.</text>
</comment>
<protein>
    <submittedName>
        <fullName evidence="1">ArsR family transcriptional regulator</fullName>
    </submittedName>
</protein>
<dbReference type="EMBL" id="JBIYEW010000003">
    <property type="protein sequence ID" value="MFK4638557.1"/>
    <property type="molecule type" value="Genomic_DNA"/>
</dbReference>
<dbReference type="InterPro" id="IPR011991">
    <property type="entry name" value="ArsR-like_HTH"/>
</dbReference>
<dbReference type="Gene3D" id="1.10.10.10">
    <property type="entry name" value="Winged helix-like DNA-binding domain superfamily/Winged helix DNA-binding domain"/>
    <property type="match status" value="1"/>
</dbReference>
<organism evidence="1 2">
    <name type="scientific">Paenarthrobacter histidinolovorans</name>
    <dbReference type="NCBI Taxonomy" id="43664"/>
    <lineage>
        <taxon>Bacteria</taxon>
        <taxon>Bacillati</taxon>
        <taxon>Actinomycetota</taxon>
        <taxon>Actinomycetes</taxon>
        <taxon>Micrococcales</taxon>
        <taxon>Micrococcaceae</taxon>
        <taxon>Paenarthrobacter</taxon>
    </lineage>
</organism>
<proteinExistence type="predicted"/>
<evidence type="ECO:0000313" key="2">
    <source>
        <dbReference type="Proteomes" id="UP001620520"/>
    </source>
</evidence>
<dbReference type="InterPro" id="IPR036390">
    <property type="entry name" value="WH_DNA-bd_sf"/>
</dbReference>
<gene>
    <name evidence="1" type="ORF">ABIA52_001446</name>
</gene>
<dbReference type="SUPFAM" id="SSF46785">
    <property type="entry name" value="Winged helix' DNA-binding domain"/>
    <property type="match status" value="1"/>
</dbReference>
<accession>A0ABW8N3F9</accession>
<dbReference type="Pfam" id="PF12840">
    <property type="entry name" value="HTH_20"/>
    <property type="match status" value="1"/>
</dbReference>
<name>A0ABW8N3F9_9MICC</name>
<reference evidence="1 2" key="1">
    <citation type="submission" date="2024-10" db="EMBL/GenBank/DDBJ databases">
        <title>Novel secondary metabolite-producing bacteria for plant disease control.</title>
        <authorList>
            <person name="Chevrette M."/>
        </authorList>
    </citation>
    <scope>NUCLEOTIDE SEQUENCE [LARGE SCALE GENOMIC DNA]</scope>
    <source>
        <strain evidence="1 2">J30 TE3557</strain>
    </source>
</reference>
<evidence type="ECO:0000313" key="1">
    <source>
        <dbReference type="EMBL" id="MFK4638557.1"/>
    </source>
</evidence>